<gene>
    <name evidence="1" type="ORF">OCBIM_22028274mg</name>
</gene>
<protein>
    <submittedName>
        <fullName evidence="1">Uncharacterized protein</fullName>
    </submittedName>
</protein>
<reference evidence="1" key="1">
    <citation type="submission" date="2015-07" db="EMBL/GenBank/DDBJ databases">
        <title>MeaNS - Measles Nucleotide Surveillance Program.</title>
        <authorList>
            <person name="Tran T."/>
            <person name="Druce J."/>
        </authorList>
    </citation>
    <scope>NUCLEOTIDE SEQUENCE</scope>
    <source>
        <strain evidence="1">UCB-OBI-ISO-001</strain>
        <tissue evidence="1">Gonad</tissue>
    </source>
</reference>
<proteinExistence type="predicted"/>
<dbReference type="AlphaFoldDB" id="A0A0L8II49"/>
<accession>A0A0L8II49</accession>
<sequence length="46" mass="5015">MKQGNILLSPSVTVSNNKRCSAASRILNFLHPMLAISRGRKGEGNF</sequence>
<name>A0A0L8II49_OCTBM</name>
<evidence type="ECO:0000313" key="1">
    <source>
        <dbReference type="EMBL" id="KOG01132.1"/>
    </source>
</evidence>
<dbReference type="EMBL" id="KQ415659">
    <property type="protein sequence ID" value="KOG01132.1"/>
    <property type="molecule type" value="Genomic_DNA"/>
</dbReference>
<organism evidence="1">
    <name type="scientific">Octopus bimaculoides</name>
    <name type="common">California two-spotted octopus</name>
    <dbReference type="NCBI Taxonomy" id="37653"/>
    <lineage>
        <taxon>Eukaryota</taxon>
        <taxon>Metazoa</taxon>
        <taxon>Spiralia</taxon>
        <taxon>Lophotrochozoa</taxon>
        <taxon>Mollusca</taxon>
        <taxon>Cephalopoda</taxon>
        <taxon>Coleoidea</taxon>
        <taxon>Octopodiformes</taxon>
        <taxon>Octopoda</taxon>
        <taxon>Incirrata</taxon>
        <taxon>Octopodidae</taxon>
        <taxon>Octopus</taxon>
    </lineage>
</organism>